<dbReference type="EMBL" id="JAULRT010000052">
    <property type="protein sequence ID" value="MDO3382712.1"/>
    <property type="molecule type" value="Genomic_DNA"/>
</dbReference>
<feature type="transmembrane region" description="Helical" evidence="6">
    <location>
        <begin position="345"/>
        <end position="364"/>
    </location>
</feature>
<protein>
    <submittedName>
        <fullName evidence="8">DNA internalization-related competence protein ComEC/Rec2</fullName>
    </submittedName>
</protein>
<evidence type="ECO:0000256" key="1">
    <source>
        <dbReference type="ARBA" id="ARBA00004651"/>
    </source>
</evidence>
<dbReference type="InterPro" id="IPR035681">
    <property type="entry name" value="ComA-like_MBL"/>
</dbReference>
<evidence type="ECO:0000256" key="4">
    <source>
        <dbReference type="ARBA" id="ARBA00022989"/>
    </source>
</evidence>
<name>A0ABT8TF40_9GAMM</name>
<feature type="transmembrane region" description="Helical" evidence="6">
    <location>
        <begin position="376"/>
        <end position="396"/>
    </location>
</feature>
<keyword evidence="9" id="KW-1185">Reference proteome</keyword>
<evidence type="ECO:0000313" key="9">
    <source>
        <dbReference type="Proteomes" id="UP001168380"/>
    </source>
</evidence>
<feature type="transmembrane region" description="Helical" evidence="6">
    <location>
        <begin position="463"/>
        <end position="490"/>
    </location>
</feature>
<feature type="transmembrane region" description="Helical" evidence="6">
    <location>
        <begin position="25"/>
        <end position="43"/>
    </location>
</feature>
<dbReference type="Pfam" id="PF03772">
    <property type="entry name" value="Competence"/>
    <property type="match status" value="1"/>
</dbReference>
<gene>
    <name evidence="8" type="ORF">QWI16_11070</name>
</gene>
<proteinExistence type="predicted"/>
<dbReference type="InterPro" id="IPR025405">
    <property type="entry name" value="DUF4131"/>
</dbReference>
<dbReference type="InterPro" id="IPR004477">
    <property type="entry name" value="ComEC_N"/>
</dbReference>
<dbReference type="PANTHER" id="PTHR30619:SF1">
    <property type="entry name" value="RECOMBINATION PROTEIN 2"/>
    <property type="match status" value="1"/>
</dbReference>
<sequence length="771" mass="82814">MYRSLLSALAGLTLPGFLPELTPLWFSALLLLVGAIVVAFSLYSASPRAAQLRGAALMLSAFALGFGWASAYGQRLVDLELPAALVGQDLLVTGTLDSAPERDSRRYRFVLAPEPGAEKMPPRVQLSWYGAPAWLEQARPGDRLQLRVRLRAPRSFINPAGFDYKLWQLRRGVGAQGYVRKSPENQRLSRRQDVGVKERLALWLVQEAPRNRDVLRALLLGDRGELTDNRWALFRATGTSHLIAISGLHIGLAAALGYVLGTLLGRGLTLLLGIPAYLPALLLGACCAWAYSALAGFSLPTQRALVMVLLFYLARLAGWLPGGGLFLAAAAVVVCVLDPLSVYDAGFWLSFLAVASLALVLGGARSLGRHRYLAQVWQPQWAVFIALAVPLAAVFGELSLVSPVANVVAIALVSLWVVPCLFAGALASFIAPVLAAGFLWLADRGLDLLWLWLEALIRGAEAIGLDAAVPLSLAPGGLWLLGLACLLWLLPAPLRLMPAAVLLAGSALLLPSPKPPPLAVTVMDVGQGLAVVVRAGDKTLVYDTGPWFGPGFNAGADILAPYLKALRVKRVDALVVSHAHSDHAGGAAGLLESLPVERFYRSERLKYIEDKDRARAQNCHTASPWQWQGVSFEFISPPGQATMSGNNASCVLRVSSAELSLLLPGDIETSMEASLAEYLGPVTALVAPHHGSLSSSSERLVTALSPELVVFSAGFNNRHGHPHPDVLERYRRQGSGMANTAEAGAVHFSADSQGTLRLVRQRALERRYWRD</sequence>
<reference evidence="8" key="1">
    <citation type="submission" date="2023-07" db="EMBL/GenBank/DDBJ databases">
        <title>Gilvimarinus algae sp. nov., isolated from the surface of Kelp.</title>
        <authorList>
            <person name="Sun Y.Y."/>
            <person name="Gong Y."/>
            <person name="Du Z.J."/>
        </authorList>
    </citation>
    <scope>NUCLEOTIDE SEQUENCE</scope>
    <source>
        <strain evidence="8">SDUM040014</strain>
    </source>
</reference>
<feature type="domain" description="Metallo-beta-lactamase" evidence="7">
    <location>
        <begin position="527"/>
        <end position="690"/>
    </location>
</feature>
<dbReference type="Proteomes" id="UP001168380">
    <property type="component" value="Unassembled WGS sequence"/>
</dbReference>
<feature type="transmembrane region" description="Helical" evidence="6">
    <location>
        <begin position="242"/>
        <end position="264"/>
    </location>
</feature>
<evidence type="ECO:0000256" key="5">
    <source>
        <dbReference type="ARBA" id="ARBA00023136"/>
    </source>
</evidence>
<dbReference type="Pfam" id="PF00753">
    <property type="entry name" value="Lactamase_B"/>
    <property type="match status" value="1"/>
</dbReference>
<dbReference type="InterPro" id="IPR036866">
    <property type="entry name" value="RibonucZ/Hydroxyglut_hydro"/>
</dbReference>
<dbReference type="RefSeq" id="WP_302713115.1">
    <property type="nucleotide sequence ID" value="NZ_JAULRT010000052.1"/>
</dbReference>
<organism evidence="8 9">
    <name type="scientific">Gilvimarinus algae</name>
    <dbReference type="NCBI Taxonomy" id="3058037"/>
    <lineage>
        <taxon>Bacteria</taxon>
        <taxon>Pseudomonadati</taxon>
        <taxon>Pseudomonadota</taxon>
        <taxon>Gammaproteobacteria</taxon>
        <taxon>Cellvibrionales</taxon>
        <taxon>Cellvibrionaceae</taxon>
        <taxon>Gilvimarinus</taxon>
    </lineage>
</organism>
<feature type="transmembrane region" description="Helical" evidence="6">
    <location>
        <begin position="309"/>
        <end position="333"/>
    </location>
</feature>
<keyword evidence="5 6" id="KW-0472">Membrane</keyword>
<dbReference type="CDD" id="cd07731">
    <property type="entry name" value="ComA-like_MBL-fold"/>
    <property type="match status" value="1"/>
</dbReference>
<dbReference type="InterPro" id="IPR052159">
    <property type="entry name" value="Competence_DNA_uptake"/>
</dbReference>
<comment type="caution">
    <text evidence="8">The sequence shown here is derived from an EMBL/GenBank/DDBJ whole genome shotgun (WGS) entry which is preliminary data.</text>
</comment>
<evidence type="ECO:0000256" key="6">
    <source>
        <dbReference type="SAM" id="Phobius"/>
    </source>
</evidence>
<evidence type="ECO:0000259" key="7">
    <source>
        <dbReference type="SMART" id="SM00849"/>
    </source>
</evidence>
<keyword evidence="2" id="KW-1003">Cell membrane</keyword>
<dbReference type="PANTHER" id="PTHR30619">
    <property type="entry name" value="DNA INTERNALIZATION/COMPETENCE PROTEIN COMEC/REC2"/>
    <property type="match status" value="1"/>
</dbReference>
<feature type="transmembrane region" description="Helical" evidence="6">
    <location>
        <begin position="276"/>
        <end position="297"/>
    </location>
</feature>
<dbReference type="Gene3D" id="3.60.15.10">
    <property type="entry name" value="Ribonuclease Z/Hydroxyacylglutathione hydrolase-like"/>
    <property type="match status" value="1"/>
</dbReference>
<evidence type="ECO:0000313" key="8">
    <source>
        <dbReference type="EMBL" id="MDO3382712.1"/>
    </source>
</evidence>
<evidence type="ECO:0000256" key="3">
    <source>
        <dbReference type="ARBA" id="ARBA00022692"/>
    </source>
</evidence>
<dbReference type="NCBIfam" id="TIGR00360">
    <property type="entry name" value="ComEC_N-term"/>
    <property type="match status" value="1"/>
</dbReference>
<dbReference type="NCBIfam" id="TIGR00361">
    <property type="entry name" value="ComEC_Rec2"/>
    <property type="match status" value="1"/>
</dbReference>
<evidence type="ECO:0000256" key="2">
    <source>
        <dbReference type="ARBA" id="ARBA00022475"/>
    </source>
</evidence>
<keyword evidence="3 6" id="KW-0812">Transmembrane</keyword>
<accession>A0ABT8TF40</accession>
<dbReference type="InterPro" id="IPR001279">
    <property type="entry name" value="Metallo-B-lactamas"/>
</dbReference>
<comment type="subcellular location">
    <subcellularLocation>
        <location evidence="1">Cell membrane</location>
        <topology evidence="1">Multi-pass membrane protein</topology>
    </subcellularLocation>
</comment>
<dbReference type="SMART" id="SM00849">
    <property type="entry name" value="Lactamase_B"/>
    <property type="match status" value="1"/>
</dbReference>
<dbReference type="Pfam" id="PF13567">
    <property type="entry name" value="DUF4131"/>
    <property type="match status" value="1"/>
</dbReference>
<feature type="transmembrane region" description="Helical" evidence="6">
    <location>
        <begin position="416"/>
        <end position="442"/>
    </location>
</feature>
<keyword evidence="4 6" id="KW-1133">Transmembrane helix</keyword>
<dbReference type="SUPFAM" id="SSF56281">
    <property type="entry name" value="Metallo-hydrolase/oxidoreductase"/>
    <property type="match status" value="1"/>
</dbReference>
<dbReference type="InterPro" id="IPR004797">
    <property type="entry name" value="Competence_ComEC/Rec2"/>
</dbReference>